<dbReference type="Pfam" id="PF03023">
    <property type="entry name" value="MurJ"/>
    <property type="match status" value="1"/>
</dbReference>
<keyword evidence="3 10" id="KW-0812">Transmembrane</keyword>
<evidence type="ECO:0000313" key="11">
    <source>
        <dbReference type="EMBL" id="WPU95613.1"/>
    </source>
</evidence>
<feature type="transmembrane region" description="Helical" evidence="10">
    <location>
        <begin position="142"/>
        <end position="164"/>
    </location>
</feature>
<evidence type="ECO:0000256" key="3">
    <source>
        <dbReference type="ARBA" id="ARBA00022692"/>
    </source>
</evidence>
<proteinExistence type="inferred from homology"/>
<evidence type="ECO:0000256" key="1">
    <source>
        <dbReference type="ARBA" id="ARBA00004651"/>
    </source>
</evidence>
<accession>A0ABZ0TU63</accession>
<comment type="subcellular location">
    <subcellularLocation>
        <location evidence="1">Cell membrane</location>
        <topology evidence="1">Multi-pass membrane protein</topology>
    </subcellularLocation>
</comment>
<feature type="transmembrane region" description="Helical" evidence="10">
    <location>
        <begin position="28"/>
        <end position="50"/>
    </location>
</feature>
<evidence type="ECO:0000256" key="4">
    <source>
        <dbReference type="ARBA" id="ARBA00022960"/>
    </source>
</evidence>
<feature type="transmembrane region" description="Helical" evidence="10">
    <location>
        <begin position="6"/>
        <end position="21"/>
    </location>
</feature>
<evidence type="ECO:0000256" key="2">
    <source>
        <dbReference type="ARBA" id="ARBA00022475"/>
    </source>
</evidence>
<comment type="similarity">
    <text evidence="9">Belongs to the MurJ/MviN family.</text>
</comment>
<feature type="transmembrane region" description="Helical" evidence="10">
    <location>
        <begin position="100"/>
        <end position="122"/>
    </location>
</feature>
<dbReference type="RefSeq" id="WP_321564719.1">
    <property type="nucleotide sequence ID" value="NZ_CP139558.1"/>
</dbReference>
<dbReference type="PANTHER" id="PTHR30250">
    <property type="entry name" value="PST FAMILY PREDICTED COLANIC ACID TRANSPORTER"/>
    <property type="match status" value="1"/>
</dbReference>
<keyword evidence="12" id="KW-1185">Reference proteome</keyword>
<keyword evidence="6 10" id="KW-1133">Transmembrane helix</keyword>
<dbReference type="PANTHER" id="PTHR30250:SF11">
    <property type="entry name" value="O-ANTIGEN TRANSPORTER-RELATED"/>
    <property type="match status" value="1"/>
</dbReference>
<feature type="transmembrane region" description="Helical" evidence="10">
    <location>
        <begin position="70"/>
        <end position="93"/>
    </location>
</feature>
<dbReference type="InterPro" id="IPR004268">
    <property type="entry name" value="MurJ"/>
</dbReference>
<evidence type="ECO:0000256" key="8">
    <source>
        <dbReference type="ARBA" id="ARBA00060041"/>
    </source>
</evidence>
<sequence>MAANFLGFLIPVYIAYVYGISKDTDAFFFSYGLVVFGSTIFSGAVKSVIVPFLMERLPNKEALNRFLSSVFYYCFVYLGAITVLSLVVLLIIDHYRNNNFIYYIGISMPIFFFTIINSFFYGILNSYGQFYLAETSPFSRAIIIYVTIFLFSSKLGLSAVILGYNLGEIAKFIHLWYITKYRNKIDISFKSVDYDEVKLFIKEGSYQAISTTISSASPIIDKIVASFLVVGSLSILDYGNRLFMIFTVILTSFLTIILSKWSADVVRNNFDFRKMNQIMVITFSFSVVIFLITTILKFPIVNLLYPKINSSLRGVIGSVLILNMAAFVFNAGNQIINRATIAFKGTNILIQVSIVKSIANVVFDILFVIYYGVIGIAISTIIVNFMGFVMNYYLFVKQKRNYQRAVVE</sequence>
<evidence type="ECO:0000256" key="7">
    <source>
        <dbReference type="ARBA" id="ARBA00023136"/>
    </source>
</evidence>
<evidence type="ECO:0000256" key="9">
    <source>
        <dbReference type="ARBA" id="ARBA00061532"/>
    </source>
</evidence>
<feature type="transmembrane region" description="Helical" evidence="10">
    <location>
        <begin position="369"/>
        <end position="394"/>
    </location>
</feature>
<comment type="function">
    <text evidence="8">Involved in peptidoglycan biosynthesis. Transports lipid-linked peptidoglycan precursors from the inner to the outer leaflet of the cytoplasmic membrane.</text>
</comment>
<evidence type="ECO:0000256" key="10">
    <source>
        <dbReference type="SAM" id="Phobius"/>
    </source>
</evidence>
<dbReference type="EMBL" id="CP139558">
    <property type="protein sequence ID" value="WPU95613.1"/>
    <property type="molecule type" value="Genomic_DNA"/>
</dbReference>
<keyword evidence="4" id="KW-0133">Cell shape</keyword>
<evidence type="ECO:0000313" key="12">
    <source>
        <dbReference type="Proteomes" id="UP001324380"/>
    </source>
</evidence>
<feature type="transmembrane region" description="Helical" evidence="10">
    <location>
        <begin position="311"/>
        <end position="329"/>
    </location>
</feature>
<dbReference type="InterPro" id="IPR050833">
    <property type="entry name" value="Poly_Biosynth_Transport"/>
</dbReference>
<keyword evidence="5" id="KW-0573">Peptidoglycan synthesis</keyword>
<feature type="transmembrane region" description="Helical" evidence="10">
    <location>
        <begin position="242"/>
        <end position="259"/>
    </location>
</feature>
<name>A0ABZ0TU63_9SPHI</name>
<dbReference type="PRINTS" id="PR01806">
    <property type="entry name" value="VIRFACTRMVIN"/>
</dbReference>
<gene>
    <name evidence="11" type="ORF">SNE25_08790</name>
</gene>
<keyword evidence="7 10" id="KW-0472">Membrane</keyword>
<protein>
    <submittedName>
        <fullName evidence="11">Lipid II flippase MurJ</fullName>
    </submittedName>
</protein>
<feature type="transmembrane region" description="Helical" evidence="10">
    <location>
        <begin position="280"/>
        <end position="305"/>
    </location>
</feature>
<evidence type="ECO:0000256" key="6">
    <source>
        <dbReference type="ARBA" id="ARBA00022989"/>
    </source>
</evidence>
<keyword evidence="2" id="KW-1003">Cell membrane</keyword>
<evidence type="ECO:0000256" key="5">
    <source>
        <dbReference type="ARBA" id="ARBA00022984"/>
    </source>
</evidence>
<reference evidence="11 12" key="1">
    <citation type="submission" date="2023-11" db="EMBL/GenBank/DDBJ databases">
        <title>Analysis of the Genomes of Mucilaginibacter gossypii cycad 4 and M. sabulilitoris SNA2: microbes with the potential for plant growth promotion.</title>
        <authorList>
            <person name="Hirsch A.M."/>
            <person name="Humm E."/>
            <person name="Rubbi M."/>
            <person name="Del Vecchio G."/>
            <person name="Ha S.M."/>
            <person name="Pellegrini M."/>
            <person name="Gunsalus R.P."/>
        </authorList>
    </citation>
    <scope>NUCLEOTIDE SEQUENCE [LARGE SCALE GENOMIC DNA]</scope>
    <source>
        <strain evidence="11 12">SNA2</strain>
    </source>
</reference>
<dbReference type="Proteomes" id="UP001324380">
    <property type="component" value="Chromosome"/>
</dbReference>
<organism evidence="11 12">
    <name type="scientific">Mucilaginibacter sabulilitoris</name>
    <dbReference type="NCBI Taxonomy" id="1173583"/>
    <lineage>
        <taxon>Bacteria</taxon>
        <taxon>Pseudomonadati</taxon>
        <taxon>Bacteroidota</taxon>
        <taxon>Sphingobacteriia</taxon>
        <taxon>Sphingobacteriales</taxon>
        <taxon>Sphingobacteriaceae</taxon>
        <taxon>Mucilaginibacter</taxon>
    </lineage>
</organism>